<dbReference type="RefSeq" id="WP_164033231.1">
    <property type="nucleotide sequence ID" value="NZ_JAABOQ010000006.1"/>
</dbReference>
<accession>A0A6M0CKR0</accession>
<dbReference type="EMBL" id="JAABOQ010000006">
    <property type="protein sequence ID" value="NER18546.1"/>
    <property type="molecule type" value="Genomic_DNA"/>
</dbReference>
<proteinExistence type="predicted"/>
<organism evidence="1 2">
    <name type="scientific">Spongiivirga citrea</name>
    <dbReference type="NCBI Taxonomy" id="1481457"/>
    <lineage>
        <taxon>Bacteria</taxon>
        <taxon>Pseudomonadati</taxon>
        <taxon>Bacteroidota</taxon>
        <taxon>Flavobacteriia</taxon>
        <taxon>Flavobacteriales</taxon>
        <taxon>Flavobacteriaceae</taxon>
        <taxon>Spongiivirga</taxon>
    </lineage>
</organism>
<evidence type="ECO:0000313" key="2">
    <source>
        <dbReference type="Proteomes" id="UP000474296"/>
    </source>
</evidence>
<reference evidence="1 2" key="1">
    <citation type="submission" date="2020-01" db="EMBL/GenBank/DDBJ databases">
        <title>Spongiivirga citrea KCTC 32990T.</title>
        <authorList>
            <person name="Wang G."/>
        </authorList>
    </citation>
    <scope>NUCLEOTIDE SEQUENCE [LARGE SCALE GENOMIC DNA]</scope>
    <source>
        <strain evidence="1 2">KCTC 32990</strain>
    </source>
</reference>
<keyword evidence="2" id="KW-1185">Reference proteome</keyword>
<name>A0A6M0CKR0_9FLAO</name>
<dbReference type="Proteomes" id="UP000474296">
    <property type="component" value="Unassembled WGS sequence"/>
</dbReference>
<evidence type="ECO:0000313" key="1">
    <source>
        <dbReference type="EMBL" id="NER18546.1"/>
    </source>
</evidence>
<comment type="caution">
    <text evidence="1">The sequence shown here is derived from an EMBL/GenBank/DDBJ whole genome shotgun (WGS) entry which is preliminary data.</text>
</comment>
<gene>
    <name evidence="1" type="ORF">GWK10_15105</name>
</gene>
<protein>
    <recommendedName>
        <fullName evidence="3">Lipocalin-like domain-containing protein</fullName>
    </recommendedName>
</protein>
<dbReference type="AlphaFoldDB" id="A0A6M0CKR0"/>
<evidence type="ECO:0008006" key="3">
    <source>
        <dbReference type="Google" id="ProtNLM"/>
    </source>
</evidence>
<sequence>MKKLQVLFVILLCSACSKEQSNSDKKKHIAGYWEIEQVLFKGKKKEYSISNTVDLFYLENETSGYRKKVTPTIDGKFLGNENESTIELVTKNDSLFISYKNKIATWDEYVKKADSSSMVLLNDRGLQYHYKRYESLDLSNEKTN</sequence>